<keyword evidence="1" id="KW-1133">Transmembrane helix</keyword>
<dbReference type="InterPro" id="IPR012338">
    <property type="entry name" value="Beta-lactam/transpept-like"/>
</dbReference>
<protein>
    <recommendedName>
        <fullName evidence="2">Beta-lactamase-related domain-containing protein</fullName>
    </recommendedName>
</protein>
<dbReference type="InterPro" id="IPR050789">
    <property type="entry name" value="Diverse_Enzym_Activities"/>
</dbReference>
<organism evidence="3">
    <name type="scientific">marine sediment metagenome</name>
    <dbReference type="NCBI Taxonomy" id="412755"/>
    <lineage>
        <taxon>unclassified sequences</taxon>
        <taxon>metagenomes</taxon>
        <taxon>ecological metagenomes</taxon>
    </lineage>
</organism>
<dbReference type="Pfam" id="PF00144">
    <property type="entry name" value="Beta-lactamase"/>
    <property type="match status" value="1"/>
</dbReference>
<keyword evidence="1" id="KW-0812">Transmembrane</keyword>
<name>A0A0F9CS77_9ZZZZ</name>
<dbReference type="SUPFAM" id="SSF56601">
    <property type="entry name" value="beta-lactamase/transpeptidase-like"/>
    <property type="match status" value="1"/>
</dbReference>
<dbReference type="EMBL" id="LAZR01032024">
    <property type="protein sequence ID" value="KKL52064.1"/>
    <property type="molecule type" value="Genomic_DNA"/>
</dbReference>
<evidence type="ECO:0000259" key="2">
    <source>
        <dbReference type="Pfam" id="PF00144"/>
    </source>
</evidence>
<dbReference type="AlphaFoldDB" id="A0A0F9CS77"/>
<comment type="caution">
    <text evidence="3">The sequence shown here is derived from an EMBL/GenBank/DDBJ whole genome shotgun (WGS) entry which is preliminary data.</text>
</comment>
<dbReference type="PANTHER" id="PTHR43283">
    <property type="entry name" value="BETA-LACTAMASE-RELATED"/>
    <property type="match status" value="1"/>
</dbReference>
<gene>
    <name evidence="3" type="ORF">LCGC14_2289230</name>
</gene>
<feature type="domain" description="Beta-lactamase-related" evidence="2">
    <location>
        <begin position="106"/>
        <end position="387"/>
    </location>
</feature>
<proteinExistence type="predicted"/>
<dbReference type="InterPro" id="IPR001466">
    <property type="entry name" value="Beta-lactam-related"/>
</dbReference>
<accession>A0A0F9CS77</accession>
<reference evidence="3" key="1">
    <citation type="journal article" date="2015" name="Nature">
        <title>Complex archaea that bridge the gap between prokaryotes and eukaryotes.</title>
        <authorList>
            <person name="Spang A."/>
            <person name="Saw J.H."/>
            <person name="Jorgensen S.L."/>
            <person name="Zaremba-Niedzwiedzka K."/>
            <person name="Martijn J."/>
            <person name="Lind A.E."/>
            <person name="van Eijk R."/>
            <person name="Schleper C."/>
            <person name="Guy L."/>
            <person name="Ettema T.J."/>
        </authorList>
    </citation>
    <scope>NUCLEOTIDE SEQUENCE</scope>
</reference>
<dbReference type="Gene3D" id="3.40.710.10">
    <property type="entry name" value="DD-peptidase/beta-lactamase superfamily"/>
    <property type="match status" value="1"/>
</dbReference>
<keyword evidence="1" id="KW-0472">Membrane</keyword>
<evidence type="ECO:0000313" key="3">
    <source>
        <dbReference type="EMBL" id="KKL52064.1"/>
    </source>
</evidence>
<evidence type="ECO:0000256" key="1">
    <source>
        <dbReference type="SAM" id="Phobius"/>
    </source>
</evidence>
<feature type="transmembrane region" description="Helical" evidence="1">
    <location>
        <begin position="410"/>
        <end position="435"/>
    </location>
</feature>
<dbReference type="PANTHER" id="PTHR43283:SF7">
    <property type="entry name" value="BETA-LACTAMASE-RELATED DOMAIN-CONTAINING PROTEIN"/>
    <property type="match status" value="1"/>
</dbReference>
<sequence length="440" mass="49995">MVNYPKYIWASVSLGLALLLFLHPHFPVYRDLTQIVENDKKIVVLNKPMVPSTHNGIANSTNSTVEYWPTIDWLESTPKEQGMSSKRLDQMKEFIIDQQVDKYLDSVLVIRNGYLVLEMYPSSYDYGFTKIPKYNQNMTHILHSVTKSFTSALIGIAIQQGLIDNITQKVVDFFPGRTIENLDSRKQNMTLEHLLTMTTGFEWDEWSYPYTDSRNILIQMINSGNAFQFMLNRPMASNPGEDWVYCTGASHLLSAIIKQVTGYNALNFARDFLFGPLGIISAIWSTDSQGINYGGSELRLTPRDMAKFGFLFLNNGTWDGQQIVLADWVTNSTKPHFNFNFYGYQWWLNPLAGLYHASGVYGQEIFVVPNHNLVVVFTGDFKNENPENQLLFNYILPAVTDGIDLEGGGWILGFPVIFIGFFSITALLGIISVVMQKLYP</sequence>